<keyword evidence="4" id="KW-0720">Serine protease</keyword>
<dbReference type="InterPro" id="IPR036852">
    <property type="entry name" value="Peptidase_S8/S53_dom_sf"/>
</dbReference>
<dbReference type="PANTHER" id="PTHR43399">
    <property type="entry name" value="SUBTILISIN-RELATED"/>
    <property type="match status" value="1"/>
</dbReference>
<proteinExistence type="inferred from homology"/>
<dbReference type="InterPro" id="IPR015500">
    <property type="entry name" value="Peptidase_S8_subtilisin-rel"/>
</dbReference>
<feature type="domain" description="Secretion system C-terminal sorting" evidence="8">
    <location>
        <begin position="461"/>
        <end position="535"/>
    </location>
</feature>
<dbReference type="NCBIfam" id="TIGR04183">
    <property type="entry name" value="Por_Secre_tail"/>
    <property type="match status" value="1"/>
</dbReference>
<sequence>MKHFRFLCLLGFLLYGVTSLSAQSQNSYIIQLAESSDLHAIDAYFKQHNIHAEIHLVAMSIRAYELTLVHTPTRKSKGWTPLLNNCPGIIAYQPNRSYERRRITPNDPKFSEQWYLDMIHMPEAWQLATGMIDSGYFEPVIGVLEAGYDFSRPDLQGILYTNPGEIPGNGIDDDNNGYIDDVHGWNFDSEDGNHYIDYTYHGDAVVSVMAALGNNGIGVAGINWQGKVLPLTLEARNTDAETIKAYEYFYQMRKTFNETNGEKGAFIVATNSSFGLDGYYEEDAPLFCEMFDKMGSVGILSVGATSNQDVNVDINGDLPSDCSSLDLIIVNSIDRDRENNYSGRGIENIDLAAPAEKILVVSKPGEYIEDSGTSFAAPQISGVISLAYSLGLDSMQRAIETNPLEVSAAIRTCLLENTTSAPDLIDENATGGYLNALATLECVYARYYIPETDQPIAIQKLYPNATQMDLFIDYAVKTTDKPIQVLIFDMIGKLIKEDTIDPITDHPAKISVHQLPAGVYAITLVQNGIATTQQFVKM</sequence>
<dbReference type="RefSeq" id="WP_222578933.1">
    <property type="nucleotide sequence ID" value="NZ_JAHVHU010000005.1"/>
</dbReference>
<dbReference type="Gene3D" id="3.40.50.200">
    <property type="entry name" value="Peptidase S8/S53 domain"/>
    <property type="match status" value="1"/>
</dbReference>
<accession>A0A953HSF1</accession>
<dbReference type="GO" id="GO:0004252">
    <property type="term" value="F:serine-type endopeptidase activity"/>
    <property type="evidence" value="ECO:0007669"/>
    <property type="project" value="InterPro"/>
</dbReference>
<comment type="similarity">
    <text evidence="1 5">Belongs to the peptidase S8 family.</text>
</comment>
<dbReference type="InterPro" id="IPR023828">
    <property type="entry name" value="Peptidase_S8_Ser-AS"/>
</dbReference>
<evidence type="ECO:0000256" key="6">
    <source>
        <dbReference type="SAM" id="SignalP"/>
    </source>
</evidence>
<keyword evidence="3" id="KW-0378">Hydrolase</keyword>
<reference evidence="9" key="1">
    <citation type="submission" date="2021-06" db="EMBL/GenBank/DDBJ databases">
        <title>44 bacteria genomes isolated from Dapeng, Shenzhen.</title>
        <authorList>
            <person name="Zheng W."/>
            <person name="Yu S."/>
            <person name="Huang Y."/>
        </authorList>
    </citation>
    <scope>NUCLEOTIDE SEQUENCE</scope>
    <source>
        <strain evidence="9">DP5N28-2</strain>
    </source>
</reference>
<evidence type="ECO:0000259" key="8">
    <source>
        <dbReference type="Pfam" id="PF18962"/>
    </source>
</evidence>
<dbReference type="PROSITE" id="PS00138">
    <property type="entry name" value="SUBTILASE_SER"/>
    <property type="match status" value="1"/>
</dbReference>
<name>A0A953HSF1_9BACT</name>
<keyword evidence="6" id="KW-0732">Signal</keyword>
<keyword evidence="2" id="KW-0645">Protease</keyword>
<dbReference type="InterPro" id="IPR051048">
    <property type="entry name" value="Peptidase_S8/S53_subtilisin"/>
</dbReference>
<gene>
    <name evidence="9" type="ORF">KUV50_04630</name>
</gene>
<dbReference type="PRINTS" id="PR00723">
    <property type="entry name" value="SUBTILISIN"/>
</dbReference>
<dbReference type="PROSITE" id="PS51892">
    <property type="entry name" value="SUBTILASE"/>
    <property type="match status" value="1"/>
</dbReference>
<dbReference type="EMBL" id="JAHVHU010000005">
    <property type="protein sequence ID" value="MBY5957411.1"/>
    <property type="molecule type" value="Genomic_DNA"/>
</dbReference>
<dbReference type="PANTHER" id="PTHR43399:SF4">
    <property type="entry name" value="CELL WALL-ASSOCIATED PROTEASE"/>
    <property type="match status" value="1"/>
</dbReference>
<evidence type="ECO:0000256" key="5">
    <source>
        <dbReference type="PROSITE-ProRule" id="PRU01240"/>
    </source>
</evidence>
<dbReference type="GO" id="GO:0006508">
    <property type="term" value="P:proteolysis"/>
    <property type="evidence" value="ECO:0007669"/>
    <property type="project" value="UniProtKB-KW"/>
</dbReference>
<keyword evidence="10" id="KW-1185">Reference proteome</keyword>
<dbReference type="Proteomes" id="UP000753961">
    <property type="component" value="Unassembled WGS sequence"/>
</dbReference>
<protein>
    <submittedName>
        <fullName evidence="9">S8 family peptidase</fullName>
    </submittedName>
</protein>
<evidence type="ECO:0000256" key="4">
    <source>
        <dbReference type="ARBA" id="ARBA00022825"/>
    </source>
</evidence>
<organism evidence="9 10">
    <name type="scientific">Membranihabitans marinus</name>
    <dbReference type="NCBI Taxonomy" id="1227546"/>
    <lineage>
        <taxon>Bacteria</taxon>
        <taxon>Pseudomonadati</taxon>
        <taxon>Bacteroidota</taxon>
        <taxon>Saprospiria</taxon>
        <taxon>Saprospirales</taxon>
        <taxon>Saprospiraceae</taxon>
        <taxon>Membranihabitans</taxon>
    </lineage>
</organism>
<evidence type="ECO:0000313" key="10">
    <source>
        <dbReference type="Proteomes" id="UP000753961"/>
    </source>
</evidence>
<feature type="domain" description="Peptidase S8/S53" evidence="7">
    <location>
        <begin position="139"/>
        <end position="399"/>
    </location>
</feature>
<dbReference type="SUPFAM" id="SSF52743">
    <property type="entry name" value="Subtilisin-like"/>
    <property type="match status" value="1"/>
</dbReference>
<feature type="chain" id="PRO_5038018947" evidence="6">
    <location>
        <begin position="25"/>
        <end position="538"/>
    </location>
</feature>
<dbReference type="Pfam" id="PF18962">
    <property type="entry name" value="Por_Secre_tail"/>
    <property type="match status" value="1"/>
</dbReference>
<feature type="signal peptide" evidence="6">
    <location>
        <begin position="1"/>
        <end position="24"/>
    </location>
</feature>
<evidence type="ECO:0000313" key="9">
    <source>
        <dbReference type="EMBL" id="MBY5957411.1"/>
    </source>
</evidence>
<dbReference type="InterPro" id="IPR026444">
    <property type="entry name" value="Secre_tail"/>
</dbReference>
<dbReference type="Pfam" id="PF00082">
    <property type="entry name" value="Peptidase_S8"/>
    <property type="match status" value="1"/>
</dbReference>
<evidence type="ECO:0000256" key="1">
    <source>
        <dbReference type="ARBA" id="ARBA00011073"/>
    </source>
</evidence>
<comment type="caution">
    <text evidence="9">The sequence shown here is derived from an EMBL/GenBank/DDBJ whole genome shotgun (WGS) entry which is preliminary data.</text>
</comment>
<dbReference type="InterPro" id="IPR000209">
    <property type="entry name" value="Peptidase_S8/S53_dom"/>
</dbReference>
<comment type="caution">
    <text evidence="5">Lacks conserved residue(s) required for the propagation of feature annotation.</text>
</comment>
<evidence type="ECO:0000256" key="2">
    <source>
        <dbReference type="ARBA" id="ARBA00022670"/>
    </source>
</evidence>
<evidence type="ECO:0000259" key="7">
    <source>
        <dbReference type="Pfam" id="PF00082"/>
    </source>
</evidence>
<dbReference type="AlphaFoldDB" id="A0A953HSF1"/>
<evidence type="ECO:0000256" key="3">
    <source>
        <dbReference type="ARBA" id="ARBA00022801"/>
    </source>
</evidence>